<evidence type="ECO:0000313" key="1">
    <source>
        <dbReference type="EMBL" id="GAG73010.1"/>
    </source>
</evidence>
<proteinExistence type="predicted"/>
<gene>
    <name evidence="1" type="ORF">S01H4_05902</name>
</gene>
<dbReference type="AlphaFoldDB" id="X0ZT65"/>
<dbReference type="Gene3D" id="3.20.20.80">
    <property type="entry name" value="Glycosidases"/>
    <property type="match status" value="1"/>
</dbReference>
<organism evidence="1">
    <name type="scientific">marine sediment metagenome</name>
    <dbReference type="NCBI Taxonomy" id="412755"/>
    <lineage>
        <taxon>unclassified sequences</taxon>
        <taxon>metagenomes</taxon>
        <taxon>ecological metagenomes</taxon>
    </lineage>
</organism>
<dbReference type="SUPFAM" id="SSF51445">
    <property type="entry name" value="(Trans)glycosidases"/>
    <property type="match status" value="1"/>
</dbReference>
<name>X0ZT65_9ZZZZ</name>
<reference evidence="1" key="1">
    <citation type="journal article" date="2014" name="Front. Microbiol.">
        <title>High frequency of phylogenetically diverse reductive dehalogenase-homologous genes in deep subseafloor sedimentary metagenomes.</title>
        <authorList>
            <person name="Kawai M."/>
            <person name="Futagami T."/>
            <person name="Toyoda A."/>
            <person name="Takaki Y."/>
            <person name="Nishi S."/>
            <person name="Hori S."/>
            <person name="Arai W."/>
            <person name="Tsubouchi T."/>
            <person name="Morono Y."/>
            <person name="Uchiyama I."/>
            <person name="Ito T."/>
            <person name="Fujiyama A."/>
            <person name="Inagaki F."/>
            <person name="Takami H."/>
        </authorList>
    </citation>
    <scope>NUCLEOTIDE SEQUENCE</scope>
    <source>
        <strain evidence="1">Expedition CK06-06</strain>
    </source>
</reference>
<comment type="caution">
    <text evidence="1">The sequence shown here is derived from an EMBL/GenBank/DDBJ whole genome shotgun (WGS) entry which is preliminary data.</text>
</comment>
<feature type="non-terminal residue" evidence="1">
    <location>
        <position position="1"/>
    </location>
</feature>
<dbReference type="EMBL" id="BART01001757">
    <property type="protein sequence ID" value="GAG73010.1"/>
    <property type="molecule type" value="Genomic_DNA"/>
</dbReference>
<accession>X0ZT65</accession>
<dbReference type="InterPro" id="IPR017853">
    <property type="entry name" value="GH"/>
</dbReference>
<sequence>YHKYDDPLDIINKLEWDQAPLIPAVVKVLQEEGVDNKPFWITETGWDTDEVGENVQSDYYLEFLLRRENRTYINKIFFYQIIDDVVPENPKFGIISNNYIAKKAYDTYKKFIAGLYPPIDPIPSNEDNICPFISTRNNGTDSSVEIASVRHVRDSILKKTIKGNQLVKEYYKYAPEVNSIIKMDSYARSLAFDSLKPVVSFCKEIFLNRYIGLEERYLSEVEIDKIMELVRLLEYYASPELKKKLHYYKNNFLHSSKKSLNELILKLEFDLPEVFIKKRQH</sequence>
<protein>
    <submittedName>
        <fullName evidence="1">Uncharacterized protein</fullName>
    </submittedName>
</protein>